<dbReference type="GO" id="GO:0016491">
    <property type="term" value="F:oxidoreductase activity"/>
    <property type="evidence" value="ECO:0007669"/>
    <property type="project" value="InterPro"/>
</dbReference>
<dbReference type="RefSeq" id="WP_213170707.1">
    <property type="nucleotide sequence ID" value="NZ_CP070496.1"/>
</dbReference>
<keyword evidence="2" id="KW-0949">S-adenosyl-L-methionine</keyword>
<dbReference type="GO" id="GO:0051536">
    <property type="term" value="F:iron-sulfur cluster binding"/>
    <property type="evidence" value="ECO:0007669"/>
    <property type="project" value="UniProtKB-KW"/>
</dbReference>
<protein>
    <submittedName>
        <fullName evidence="8">Radical SAM protein</fullName>
    </submittedName>
</protein>
<dbReference type="Gene3D" id="3.20.20.70">
    <property type="entry name" value="Aldolase class I"/>
    <property type="match status" value="1"/>
</dbReference>
<dbReference type="SUPFAM" id="SSF102114">
    <property type="entry name" value="Radical SAM enzymes"/>
    <property type="match status" value="1"/>
</dbReference>
<feature type="domain" description="Radical SAM core" evidence="7">
    <location>
        <begin position="84"/>
        <end position="326"/>
    </location>
</feature>
<evidence type="ECO:0000256" key="5">
    <source>
        <dbReference type="ARBA" id="ARBA00023014"/>
    </source>
</evidence>
<evidence type="ECO:0000256" key="6">
    <source>
        <dbReference type="ARBA" id="ARBA00023601"/>
    </source>
</evidence>
<dbReference type="InterPro" id="IPR023867">
    <property type="entry name" value="Sulphatase_maturase_rSAM"/>
</dbReference>
<keyword evidence="3" id="KW-0479">Metal-binding</keyword>
<dbReference type="PANTHER" id="PTHR43273:SF3">
    <property type="entry name" value="ANAEROBIC SULFATASE-MATURATING ENZYME HOMOLOG ASLB-RELATED"/>
    <property type="match status" value="1"/>
</dbReference>
<dbReference type="NCBIfam" id="TIGR04085">
    <property type="entry name" value="rSAM_more_4Fe4S"/>
    <property type="match status" value="1"/>
</dbReference>
<name>A0A895XR13_9ACTN</name>
<evidence type="ECO:0000313" key="9">
    <source>
        <dbReference type="Proteomes" id="UP000662939"/>
    </source>
</evidence>
<accession>A0A895XR13</accession>
<evidence type="ECO:0000256" key="2">
    <source>
        <dbReference type="ARBA" id="ARBA00022691"/>
    </source>
</evidence>
<evidence type="ECO:0000259" key="7">
    <source>
        <dbReference type="PROSITE" id="PS51918"/>
    </source>
</evidence>
<dbReference type="PROSITE" id="PS51918">
    <property type="entry name" value="RADICAL_SAM"/>
    <property type="match status" value="1"/>
</dbReference>
<sequence>MKLKVSDYLHTSGSQYRADDDIDYRMIYATRTGTIACFPSDVVAQLENGHVEAIAQEHLSDLREIQAVVDAEVNELDFVLNRQRRSNRSLALRNYVLLPSSYCNMGCSYCGQLHKSGKLTDSHRDAVAKRVLAGINDEATEKVNISWFGGEPMAGYPVVVDLSRQFIAECERLGKGYKATMVTNGSLLTHAKARELIRDCQVSHLEITLDGPARIHDTHRPLKKGGGSFDHIISVLKQVLADDDLGCFHIRLRTNVDVNNREWVNEYIDLMAEHEFFQDQVDFNLVPVYSWGNDVSAIEVERSEFSKLQLDWYERMIDHGLHVSILPESIVGTVCSATALRSEVISSSGNVFSCTEHPLVPKHEMADSLGKVQLLPLTVRPVGPYDDWTETVESGKTWCATCKMLPVCGGACPKQWDEGNPPCPAYKFNVQERFDLIAQMNGLQVCS</sequence>
<dbReference type="UniPathway" id="UPA00782"/>
<evidence type="ECO:0000256" key="4">
    <source>
        <dbReference type="ARBA" id="ARBA00023004"/>
    </source>
</evidence>
<keyword evidence="9" id="KW-1185">Reference proteome</keyword>
<dbReference type="AlphaFoldDB" id="A0A895XR13"/>
<proteinExistence type="inferred from homology"/>
<dbReference type="PANTHER" id="PTHR43273">
    <property type="entry name" value="ANAEROBIC SULFATASE-MATURATING ENZYME HOMOLOG ASLB-RELATED"/>
    <property type="match status" value="1"/>
</dbReference>
<dbReference type="SFLD" id="SFLDS00029">
    <property type="entry name" value="Radical_SAM"/>
    <property type="match status" value="1"/>
</dbReference>
<dbReference type="Proteomes" id="UP000662939">
    <property type="component" value="Chromosome"/>
</dbReference>
<dbReference type="InterPro" id="IPR023885">
    <property type="entry name" value="4Fe4S-binding_SPASM_dom"/>
</dbReference>
<evidence type="ECO:0000256" key="1">
    <source>
        <dbReference type="ARBA" id="ARBA00001966"/>
    </source>
</evidence>
<dbReference type="Pfam" id="PF04055">
    <property type="entry name" value="Radical_SAM"/>
    <property type="match status" value="1"/>
</dbReference>
<dbReference type="KEGG" id="nav:JQS30_13160"/>
<evidence type="ECO:0000256" key="3">
    <source>
        <dbReference type="ARBA" id="ARBA00022723"/>
    </source>
</evidence>
<keyword evidence="5" id="KW-0411">Iron-sulfur</keyword>
<comment type="cofactor">
    <cofactor evidence="1">
        <name>[4Fe-4S] cluster</name>
        <dbReference type="ChEBI" id="CHEBI:49883"/>
    </cofactor>
</comment>
<dbReference type="InterPro" id="IPR013785">
    <property type="entry name" value="Aldolase_TIM"/>
</dbReference>
<dbReference type="InterPro" id="IPR058240">
    <property type="entry name" value="rSAM_sf"/>
</dbReference>
<organism evidence="8 9">
    <name type="scientific">Natronoglycomyces albus</name>
    <dbReference type="NCBI Taxonomy" id="2811108"/>
    <lineage>
        <taxon>Bacteria</taxon>
        <taxon>Bacillati</taxon>
        <taxon>Actinomycetota</taxon>
        <taxon>Actinomycetes</taxon>
        <taxon>Glycomycetales</taxon>
        <taxon>Glycomycetaceae</taxon>
        <taxon>Natronoglycomyces</taxon>
    </lineage>
</organism>
<dbReference type="InterPro" id="IPR007197">
    <property type="entry name" value="rSAM"/>
</dbReference>
<evidence type="ECO:0000313" key="8">
    <source>
        <dbReference type="EMBL" id="QSB04710.1"/>
    </source>
</evidence>
<dbReference type="EMBL" id="CP070496">
    <property type="protein sequence ID" value="QSB04710.1"/>
    <property type="molecule type" value="Genomic_DNA"/>
</dbReference>
<dbReference type="GO" id="GO:0046872">
    <property type="term" value="F:metal ion binding"/>
    <property type="evidence" value="ECO:0007669"/>
    <property type="project" value="UniProtKB-KW"/>
</dbReference>
<dbReference type="CDD" id="cd01335">
    <property type="entry name" value="Radical_SAM"/>
    <property type="match status" value="1"/>
</dbReference>
<comment type="similarity">
    <text evidence="6">Belongs to the radical SAM superfamily. Anaerobic sulfatase-maturating enzyme family.</text>
</comment>
<gene>
    <name evidence="8" type="ORF">JQS30_13160</name>
</gene>
<reference evidence="8" key="1">
    <citation type="submission" date="2021-02" db="EMBL/GenBank/DDBJ databases">
        <title>Natronoglycomyces albus gen. nov., sp. nov, a haloalkaliphilic actinobacterium from a soda solonchak soil.</title>
        <authorList>
            <person name="Sorokin D.Y."/>
            <person name="Khijniak T.V."/>
            <person name="Zakharycheva A.P."/>
            <person name="Boueva O.V."/>
            <person name="Ariskina E.V."/>
            <person name="Hahnke R.L."/>
            <person name="Bunk B."/>
            <person name="Sproer C."/>
            <person name="Schumann P."/>
            <person name="Evtushenko L.I."/>
            <person name="Kublanov I.V."/>
        </authorList>
    </citation>
    <scope>NUCLEOTIDE SEQUENCE</scope>
    <source>
        <strain evidence="8">DSM 106290</strain>
    </source>
</reference>
<keyword evidence="4" id="KW-0408">Iron</keyword>
<dbReference type="SFLD" id="SFLDG01067">
    <property type="entry name" value="SPASM/twitch_domain_containing"/>
    <property type="match status" value="1"/>
</dbReference>